<keyword evidence="3" id="KW-1185">Reference proteome</keyword>
<name>A0A6I2F5F7_9MICO</name>
<reference evidence="2 3" key="1">
    <citation type="submission" date="2019-10" db="EMBL/GenBank/DDBJ databases">
        <authorList>
            <person name="Nie G."/>
            <person name="Ming H."/>
            <person name="Yi B."/>
        </authorList>
    </citation>
    <scope>NUCLEOTIDE SEQUENCE [LARGE SCALE GENOMIC DNA]</scope>
    <source>
        <strain evidence="2 3">CFH 90414</strain>
    </source>
</reference>
<accession>A0A6I2F5F7</accession>
<dbReference type="Proteomes" id="UP000431080">
    <property type="component" value="Unassembled WGS sequence"/>
</dbReference>
<dbReference type="RefSeq" id="WP_153684281.1">
    <property type="nucleotide sequence ID" value="NZ_WJIF01000003.1"/>
</dbReference>
<organism evidence="2 3">
    <name type="scientific">Agromyces agglutinans</name>
    <dbReference type="NCBI Taxonomy" id="2662258"/>
    <lineage>
        <taxon>Bacteria</taxon>
        <taxon>Bacillati</taxon>
        <taxon>Actinomycetota</taxon>
        <taxon>Actinomycetes</taxon>
        <taxon>Micrococcales</taxon>
        <taxon>Microbacteriaceae</taxon>
        <taxon>Agromyces</taxon>
    </lineage>
</organism>
<evidence type="ECO:0000313" key="3">
    <source>
        <dbReference type="Proteomes" id="UP000431080"/>
    </source>
</evidence>
<evidence type="ECO:0000256" key="1">
    <source>
        <dbReference type="SAM" id="MobiDB-lite"/>
    </source>
</evidence>
<proteinExistence type="predicted"/>
<evidence type="ECO:0000313" key="2">
    <source>
        <dbReference type="EMBL" id="MRG59872.1"/>
    </source>
</evidence>
<gene>
    <name evidence="2" type="ORF">GE115_08320</name>
</gene>
<comment type="caution">
    <text evidence="2">The sequence shown here is derived from an EMBL/GenBank/DDBJ whole genome shotgun (WGS) entry which is preliminary data.</text>
</comment>
<dbReference type="EMBL" id="WJIF01000003">
    <property type="protein sequence ID" value="MRG59872.1"/>
    <property type="molecule type" value="Genomic_DNA"/>
</dbReference>
<protein>
    <submittedName>
        <fullName evidence="2">Uncharacterized protein</fullName>
    </submittedName>
</protein>
<sequence>MTQTPFDPTRRPDDAPPAEEPRLLPTIDAASPVGRALRESFERLRFAPNVDPAIREAAQSVLDGRSSPRELLRLPQMQPLIERAASAMRADVEAMTPEERAALFTPPGRAGRDA</sequence>
<feature type="compositionally biased region" description="Basic and acidic residues" evidence="1">
    <location>
        <begin position="8"/>
        <end position="22"/>
    </location>
</feature>
<dbReference type="AlphaFoldDB" id="A0A6I2F5F7"/>
<feature type="region of interest" description="Disordered" evidence="1">
    <location>
        <begin position="1"/>
        <end position="31"/>
    </location>
</feature>